<dbReference type="InterPro" id="IPR046028">
    <property type="entry name" value="DUF5986"/>
</dbReference>
<proteinExistence type="predicted"/>
<dbReference type="Pfam" id="PF19448">
    <property type="entry name" value="DUF5986"/>
    <property type="match status" value="1"/>
</dbReference>
<dbReference type="EMBL" id="WBZC01000083">
    <property type="protein sequence ID" value="KAB3529598.1"/>
    <property type="molecule type" value="Genomic_DNA"/>
</dbReference>
<keyword evidence="2" id="KW-1185">Reference proteome</keyword>
<sequence>MSFNMEGITIELIVDSLQNAMRKANFNMIQNDTKINMSVHNGKWDCIVTKIFDNMNNSNYKLSILDLGIFKVVFIYEKNSKLLFSVMRQSNYNDLLQGKKKVTHYANCSLSFNKNLPRKAEQLSMVDLPELTEKEKDILDWKKGQIINGLGIEEKDVKHYITIVFKEQNFVLEDVEAFLTNEYYEIIESISLSEHIKSDVYESSHANTDQDIPIRIKPNKAVSNSEPELDININIKKEKKIN</sequence>
<accession>A0A6I0FBJ1</accession>
<dbReference type="Proteomes" id="UP000432715">
    <property type="component" value="Unassembled WGS sequence"/>
</dbReference>
<dbReference type="AlphaFoldDB" id="A0A6I0FBJ1"/>
<evidence type="ECO:0000313" key="1">
    <source>
        <dbReference type="EMBL" id="KAB3529598.1"/>
    </source>
</evidence>
<comment type="caution">
    <text evidence="1">The sequence shown here is derived from an EMBL/GenBank/DDBJ whole genome shotgun (WGS) entry which is preliminary data.</text>
</comment>
<gene>
    <name evidence="1" type="ORF">F8154_14625</name>
</gene>
<reference evidence="1 2" key="1">
    <citation type="submission" date="2019-10" db="EMBL/GenBank/DDBJ databases">
        <title>Alkaliphilus serpentinus sp. nov. and Alkaliphilus pronyensis sp. nov., two novel anaerobic alkaliphilic species isolated from the serpentinized-hosted hydrothermal field of the Prony Bay (New Caledonia).</title>
        <authorList>
            <person name="Postec A."/>
        </authorList>
    </citation>
    <scope>NUCLEOTIDE SEQUENCE [LARGE SCALE GENOMIC DNA]</scope>
    <source>
        <strain evidence="1 2">LacV</strain>
    </source>
</reference>
<evidence type="ECO:0000313" key="2">
    <source>
        <dbReference type="Proteomes" id="UP000432715"/>
    </source>
</evidence>
<name>A0A6I0FBJ1_9FIRM</name>
<organism evidence="1 2">
    <name type="scientific">Alkaliphilus pronyensis</name>
    <dbReference type="NCBI Taxonomy" id="1482732"/>
    <lineage>
        <taxon>Bacteria</taxon>
        <taxon>Bacillati</taxon>
        <taxon>Bacillota</taxon>
        <taxon>Clostridia</taxon>
        <taxon>Peptostreptococcales</taxon>
        <taxon>Natronincolaceae</taxon>
        <taxon>Alkaliphilus</taxon>
    </lineage>
</organism>
<protein>
    <submittedName>
        <fullName evidence="1">Uncharacterized protein</fullName>
    </submittedName>
</protein>
<dbReference type="RefSeq" id="WP_151862350.1">
    <property type="nucleotide sequence ID" value="NZ_WBZC01000083.1"/>
</dbReference>